<name>A0AAV3NGQ5_LITER</name>
<evidence type="ECO:0000256" key="9">
    <source>
        <dbReference type="RuleBase" id="RU361169"/>
    </source>
</evidence>
<feature type="signal peptide" evidence="10">
    <location>
        <begin position="1"/>
        <end position="26"/>
    </location>
</feature>
<evidence type="ECO:0000313" key="12">
    <source>
        <dbReference type="Proteomes" id="UP001454036"/>
    </source>
</evidence>
<dbReference type="SMART" id="SM00710">
    <property type="entry name" value="PbH1"/>
    <property type="match status" value="5"/>
</dbReference>
<evidence type="ECO:0008006" key="13">
    <source>
        <dbReference type="Google" id="ProtNLM"/>
    </source>
</evidence>
<dbReference type="PROSITE" id="PS00502">
    <property type="entry name" value="POLYGALACTURONASE"/>
    <property type="match status" value="1"/>
</dbReference>
<comment type="subcellular location">
    <subcellularLocation>
        <location evidence="1">Secreted</location>
        <location evidence="1">Cell wall</location>
    </subcellularLocation>
</comment>
<accession>A0AAV3NGQ5</accession>
<evidence type="ECO:0000256" key="8">
    <source>
        <dbReference type="PROSITE-ProRule" id="PRU10052"/>
    </source>
</evidence>
<keyword evidence="5 9" id="KW-0378">Hydrolase</keyword>
<evidence type="ECO:0000256" key="3">
    <source>
        <dbReference type="ARBA" id="ARBA00022512"/>
    </source>
</evidence>
<evidence type="ECO:0000256" key="2">
    <source>
        <dbReference type="ARBA" id="ARBA00008834"/>
    </source>
</evidence>
<proteinExistence type="inferred from homology"/>
<dbReference type="EMBL" id="BAABME010000016">
    <property type="protein sequence ID" value="GAA0138510.1"/>
    <property type="molecule type" value="Genomic_DNA"/>
</dbReference>
<comment type="similarity">
    <text evidence="2 9">Belongs to the glycosyl hydrolase 28 family.</text>
</comment>
<keyword evidence="7" id="KW-0961">Cell wall biogenesis/degradation</keyword>
<keyword evidence="10" id="KW-0732">Signal</keyword>
<dbReference type="InterPro" id="IPR011050">
    <property type="entry name" value="Pectin_lyase_fold/virulence"/>
</dbReference>
<sequence length="418" mass="44368">MSPPMRSGIKVILVLGITLFSIGAQCAPIGLARRGLAGEAVFDVTQFGAKGNGMGDGALAFIRTWRAACDSLGPVVIRIPMGKFNVGKVVFNGPCRANPIRIDLQGTVLQTKDPSAMSGNEPAWIISGVTGLTFSGGGTINGQGEFVWKYNAGGKSLLPIGLMFQKASFCTIDNINFVNAKGVHFKVTSSNDVLVRNLHITAPRESPNTDGIVISNSDRITVADCNIATGDDCVAIGDTNSFINVTRVTCGPGHGLSIGSLGKRLNEGDVKHVRVWNCTLTGTTNGARIKTYMGSHALQVQDVVFEDIIMNDVLNPVLIDQHYMAKKAKSPSKVHISDVHFRFIRGTSASPIPVSLGCSESDNCEGVELREIDLVPAPGSKFIRGPLITECVNAKYSIIGRFPTLGCGGKAPKSKIKN</sequence>
<keyword evidence="3" id="KW-0134">Cell wall</keyword>
<protein>
    <recommendedName>
        <fullName evidence="13">Polygalacturonase</fullName>
    </recommendedName>
</protein>
<reference evidence="11 12" key="1">
    <citation type="submission" date="2024-01" db="EMBL/GenBank/DDBJ databases">
        <title>The complete chloroplast genome sequence of Lithospermum erythrorhizon: insights into the phylogenetic relationship among Boraginaceae species and the maternal lineages of purple gromwells.</title>
        <authorList>
            <person name="Okada T."/>
            <person name="Watanabe K."/>
        </authorList>
    </citation>
    <scope>NUCLEOTIDE SEQUENCE [LARGE SCALE GENOMIC DNA]</scope>
</reference>
<dbReference type="GO" id="GO:0004650">
    <property type="term" value="F:polygalacturonase activity"/>
    <property type="evidence" value="ECO:0007669"/>
    <property type="project" value="InterPro"/>
</dbReference>
<gene>
    <name evidence="11" type="ORF">LIER_00243</name>
</gene>
<dbReference type="InterPro" id="IPR000743">
    <property type="entry name" value="Glyco_hydro_28"/>
</dbReference>
<keyword evidence="4" id="KW-0964">Secreted</keyword>
<dbReference type="InterPro" id="IPR006626">
    <property type="entry name" value="PbH1"/>
</dbReference>
<keyword evidence="12" id="KW-1185">Reference proteome</keyword>
<feature type="chain" id="PRO_5043618386" description="Polygalacturonase" evidence="10">
    <location>
        <begin position="27"/>
        <end position="418"/>
    </location>
</feature>
<dbReference type="Proteomes" id="UP001454036">
    <property type="component" value="Unassembled WGS sequence"/>
</dbReference>
<dbReference type="SUPFAM" id="SSF51126">
    <property type="entry name" value="Pectin lyase-like"/>
    <property type="match status" value="1"/>
</dbReference>
<dbReference type="Gene3D" id="2.160.20.10">
    <property type="entry name" value="Single-stranded right-handed beta-helix, Pectin lyase-like"/>
    <property type="match status" value="1"/>
</dbReference>
<evidence type="ECO:0000256" key="4">
    <source>
        <dbReference type="ARBA" id="ARBA00022525"/>
    </source>
</evidence>
<evidence type="ECO:0000313" key="11">
    <source>
        <dbReference type="EMBL" id="GAA0138510.1"/>
    </source>
</evidence>
<evidence type="ECO:0000256" key="10">
    <source>
        <dbReference type="SAM" id="SignalP"/>
    </source>
</evidence>
<comment type="caution">
    <text evidence="11">The sequence shown here is derived from an EMBL/GenBank/DDBJ whole genome shotgun (WGS) entry which is preliminary data.</text>
</comment>
<organism evidence="11 12">
    <name type="scientific">Lithospermum erythrorhizon</name>
    <name type="common">Purple gromwell</name>
    <name type="synonym">Lithospermum officinale var. erythrorhizon</name>
    <dbReference type="NCBI Taxonomy" id="34254"/>
    <lineage>
        <taxon>Eukaryota</taxon>
        <taxon>Viridiplantae</taxon>
        <taxon>Streptophyta</taxon>
        <taxon>Embryophyta</taxon>
        <taxon>Tracheophyta</taxon>
        <taxon>Spermatophyta</taxon>
        <taxon>Magnoliopsida</taxon>
        <taxon>eudicotyledons</taxon>
        <taxon>Gunneridae</taxon>
        <taxon>Pentapetalae</taxon>
        <taxon>asterids</taxon>
        <taxon>lamiids</taxon>
        <taxon>Boraginales</taxon>
        <taxon>Boraginaceae</taxon>
        <taxon>Boraginoideae</taxon>
        <taxon>Lithospermeae</taxon>
        <taxon>Lithospermum</taxon>
    </lineage>
</organism>
<dbReference type="AlphaFoldDB" id="A0AAV3NGQ5"/>
<evidence type="ECO:0000256" key="7">
    <source>
        <dbReference type="ARBA" id="ARBA00023316"/>
    </source>
</evidence>
<keyword evidence="6 9" id="KW-0326">Glycosidase</keyword>
<dbReference type="GO" id="GO:0005975">
    <property type="term" value="P:carbohydrate metabolic process"/>
    <property type="evidence" value="ECO:0007669"/>
    <property type="project" value="InterPro"/>
</dbReference>
<dbReference type="GO" id="GO:0071555">
    <property type="term" value="P:cell wall organization"/>
    <property type="evidence" value="ECO:0007669"/>
    <property type="project" value="UniProtKB-KW"/>
</dbReference>
<dbReference type="PANTHER" id="PTHR31375">
    <property type="match status" value="1"/>
</dbReference>
<dbReference type="InterPro" id="IPR012334">
    <property type="entry name" value="Pectin_lyas_fold"/>
</dbReference>
<evidence type="ECO:0000256" key="1">
    <source>
        <dbReference type="ARBA" id="ARBA00004191"/>
    </source>
</evidence>
<feature type="active site" evidence="8">
    <location>
        <position position="254"/>
    </location>
</feature>
<evidence type="ECO:0000256" key="5">
    <source>
        <dbReference type="ARBA" id="ARBA00022801"/>
    </source>
</evidence>
<dbReference type="Pfam" id="PF00295">
    <property type="entry name" value="Glyco_hydro_28"/>
    <property type="match status" value="1"/>
</dbReference>
<evidence type="ECO:0000256" key="6">
    <source>
        <dbReference type="ARBA" id="ARBA00023295"/>
    </source>
</evidence>